<organism evidence="2 3">
    <name type="scientific">Haloarcula hispanica tailed virus 1</name>
    <dbReference type="NCBI Taxonomy" id="1273750"/>
    <lineage>
        <taxon>Viruses</taxon>
        <taxon>Duplodnaviria</taxon>
        <taxon>Heunggongvirae</taxon>
        <taxon>Uroviricota</taxon>
        <taxon>Caudoviricetes</taxon>
        <taxon>Madisaviridae</taxon>
        <taxon>Clampvirus</taxon>
        <taxon>Clampvirus italiense</taxon>
        <taxon>Clampvirus HHTV1</taxon>
    </lineage>
</organism>
<dbReference type="GeneID" id="16194245"/>
<keyword evidence="3" id="KW-1185">Reference proteome</keyword>
<protein>
    <submittedName>
        <fullName evidence="2">Uncharacterized protein</fullName>
    </submittedName>
</protein>
<proteinExistence type="predicted"/>
<dbReference type="EMBL" id="KC292025">
    <property type="protein sequence ID" value="AGM11318.1"/>
    <property type="molecule type" value="Genomic_DNA"/>
</dbReference>
<reference evidence="2 3" key="1">
    <citation type="submission" date="2012-12" db="EMBL/GenBank/DDBJ databases">
        <authorList>
            <person name="Sencilo A."/>
            <person name="Jacobs-Sera D."/>
            <person name="Russell D.A."/>
            <person name="Ko C."/>
            <person name="Atanasova N."/>
            <person name="Osterlund E."/>
            <person name="Oksanen H.M."/>
            <person name="Bamford D.H."/>
            <person name="Hatfull G.F."/>
            <person name="Roine E."/>
            <person name="Hendrix R.W."/>
        </authorList>
    </citation>
    <scope>NUCLEOTIDE SEQUENCE [LARGE SCALE GENOMIC DNA]</scope>
</reference>
<evidence type="ECO:0000256" key="1">
    <source>
        <dbReference type="SAM" id="MobiDB-lite"/>
    </source>
</evidence>
<accession>R4TMC1</accession>
<feature type="region of interest" description="Disordered" evidence="1">
    <location>
        <begin position="138"/>
        <end position="162"/>
    </location>
</feature>
<sequence length="162" mass="18435">MAKSVLDNVYRMVNGRRGCGITSTVTDKKTGRKIGFRATMQMDYGDAVKAVITGFSYLPDRPESIGVMEKIAKVGAGEDRLIIVYFDDRQFHRSLVFDPQAFIDHGLSEAKAEERKERGERWLNLDRDWAVSLRDFAEGNDEPQVEPTKQEQIERDGGWFSV</sequence>
<name>R4TMC1_9CAUD</name>
<evidence type="ECO:0000313" key="3">
    <source>
        <dbReference type="Proteomes" id="UP000203449"/>
    </source>
</evidence>
<dbReference type="RefSeq" id="YP_008058754.1">
    <property type="nucleotide sequence ID" value="NC_021322.1"/>
</dbReference>
<dbReference type="Proteomes" id="UP000203449">
    <property type="component" value="Segment"/>
</dbReference>
<gene>
    <name evidence="2" type="primary">64</name>
    <name evidence="2" type="ORF">HHTV1_64</name>
</gene>
<evidence type="ECO:0000313" key="2">
    <source>
        <dbReference type="EMBL" id="AGM11318.1"/>
    </source>
</evidence>
<feature type="compositionally biased region" description="Basic and acidic residues" evidence="1">
    <location>
        <begin position="148"/>
        <end position="162"/>
    </location>
</feature>
<dbReference type="KEGG" id="vg:16194245"/>